<feature type="domain" description="PTS EIIA type-2" evidence="1">
    <location>
        <begin position="12"/>
        <end position="159"/>
    </location>
</feature>
<dbReference type="PANTHER" id="PTHR47738">
    <property type="entry name" value="PTS SYSTEM FRUCTOSE-LIKE EIIA COMPONENT-RELATED"/>
    <property type="match status" value="1"/>
</dbReference>
<comment type="caution">
    <text evidence="2">The sequence shown here is derived from an EMBL/GenBank/DDBJ whole genome shotgun (WGS) entry which is preliminary data.</text>
</comment>
<dbReference type="PROSITE" id="PS51094">
    <property type="entry name" value="PTS_EIIA_TYPE_2"/>
    <property type="match status" value="1"/>
</dbReference>
<name>A0A347ZVE7_9CHLR</name>
<evidence type="ECO:0000313" key="2">
    <source>
        <dbReference type="EMBL" id="REG06975.1"/>
    </source>
</evidence>
<dbReference type="Gene3D" id="3.40.930.10">
    <property type="entry name" value="Mannitol-specific EII, Chain A"/>
    <property type="match status" value="1"/>
</dbReference>
<evidence type="ECO:0000313" key="3">
    <source>
        <dbReference type="Proteomes" id="UP000256388"/>
    </source>
</evidence>
<gene>
    <name evidence="2" type="ORF">DFR64_2175</name>
</gene>
<dbReference type="OrthoDB" id="370976at2"/>
<dbReference type="InterPro" id="IPR051541">
    <property type="entry name" value="PTS_SugarTrans_NitroReg"/>
</dbReference>
<protein>
    <submittedName>
        <fullName evidence="2">PTS system IIA component (Gat family)</fullName>
    </submittedName>
</protein>
<dbReference type="Proteomes" id="UP000256388">
    <property type="component" value="Unassembled WGS sequence"/>
</dbReference>
<dbReference type="CDD" id="cd00211">
    <property type="entry name" value="PTS_IIA_fru"/>
    <property type="match status" value="1"/>
</dbReference>
<accession>A0A347ZVE7</accession>
<dbReference type="InterPro" id="IPR002178">
    <property type="entry name" value="PTS_EIIA_type-2_dom"/>
</dbReference>
<dbReference type="InterPro" id="IPR016152">
    <property type="entry name" value="PTrfase/Anion_transptr"/>
</dbReference>
<keyword evidence="3" id="KW-1185">Reference proteome</keyword>
<dbReference type="RefSeq" id="WP_116225457.1">
    <property type="nucleotide sequence ID" value="NZ_AP018437.1"/>
</dbReference>
<proteinExistence type="predicted"/>
<dbReference type="SUPFAM" id="SSF55804">
    <property type="entry name" value="Phoshotransferase/anion transport protein"/>
    <property type="match status" value="1"/>
</dbReference>
<dbReference type="AlphaFoldDB" id="A0A347ZVE7"/>
<reference evidence="2 3" key="1">
    <citation type="submission" date="2018-08" db="EMBL/GenBank/DDBJ databases">
        <title>Genomic Encyclopedia of Type Strains, Phase IV (KMG-IV): sequencing the most valuable type-strain genomes for metagenomic binning, comparative biology and taxonomic classification.</title>
        <authorList>
            <person name="Goeker M."/>
        </authorList>
    </citation>
    <scope>NUCLEOTIDE SEQUENCE [LARGE SCALE GENOMIC DNA]</scope>
    <source>
        <strain evidence="2 3">DSM 23923</strain>
    </source>
</reference>
<dbReference type="PANTHER" id="PTHR47738:SF3">
    <property type="entry name" value="PHOSPHOTRANSFERASE SYSTEM MANNITOL_FRUCTOSE-SPECIFIC IIA DOMAIN CONTAINING PROTEIN"/>
    <property type="match status" value="1"/>
</dbReference>
<organism evidence="2 3">
    <name type="scientific">Pelolinea submarina</name>
    <dbReference type="NCBI Taxonomy" id="913107"/>
    <lineage>
        <taxon>Bacteria</taxon>
        <taxon>Bacillati</taxon>
        <taxon>Chloroflexota</taxon>
        <taxon>Anaerolineae</taxon>
        <taxon>Anaerolineales</taxon>
        <taxon>Anaerolineaceae</taxon>
        <taxon>Pelolinea</taxon>
    </lineage>
</organism>
<evidence type="ECO:0000259" key="1">
    <source>
        <dbReference type="PROSITE" id="PS51094"/>
    </source>
</evidence>
<dbReference type="Pfam" id="PF00359">
    <property type="entry name" value="PTS_EIIA_2"/>
    <property type="match status" value="1"/>
</dbReference>
<sequence>MSNTEDTTLANFKIDEKLILVNESADSPEEIIRKLGTLLFDNGFVKDSYTQAVLDREKVYPTGLQARMAGVAIPHTDTDHVLKPAIAIATLAKPITFQMMATPEEKVQVEIVIMLAVHDAKLVIPVLRKVIFILENDDALVAMKNATTKTEVKTAMLKHIESMNKKVK</sequence>
<dbReference type="EMBL" id="QUMS01000003">
    <property type="protein sequence ID" value="REG06975.1"/>
    <property type="molecule type" value="Genomic_DNA"/>
</dbReference>